<sequence>MNVTNNHTAGGRNAEDTLIDPLNKGLGAFQQALTAADAKALNWNLLREDLSLPTAVLYEERMNHNLQWMQQFVSEYGVKLAPHGKTTMAPKLFARQLAGGAWGITLATAHQTRVAYQHGVRRMIMANQLVGKQNMAIIADLLNDPSFEFSCLVDSADGVDQLGAFFQARQQKLHVLLELGPDGGRTGIRNPQQQEAVLAALARWPDNLVLAGVEVYEGVLKEETDIRAFLQHAVACAKQLAADGRFAARTTGEAARPVILTGAGSAWYDVVAEEFAKTEIGLPLDVVLRPGCYLTHDVGIYRAAQAQIQTRNPIARKMRSELQPALQLWAYVQSIPEAGKAIIALGKRDAAFDAGLPLPALHYRPGSAAPTATPAHWQLTGMMDQHAYLQINAGDDIKVGDMLGFDISHPCLTFDKWRQIAVLDPQHQVVDVIQTFF</sequence>
<evidence type="ECO:0000313" key="5">
    <source>
        <dbReference type="Proteomes" id="UP000074561"/>
    </source>
</evidence>
<name>A0A127Q8A8_9BURK</name>
<dbReference type="InterPro" id="IPR051466">
    <property type="entry name" value="D-amino_acid_metab_enzyme"/>
</dbReference>
<dbReference type="EMBL" id="CP013234">
    <property type="protein sequence ID" value="AMP06085.1"/>
    <property type="molecule type" value="Genomic_DNA"/>
</dbReference>
<evidence type="ECO:0000313" key="4">
    <source>
        <dbReference type="EMBL" id="AMP06085.1"/>
    </source>
</evidence>
<gene>
    <name evidence="4" type="ORF">CPter91_3764</name>
</gene>
<dbReference type="PANTHER" id="PTHR28004">
    <property type="entry name" value="ZGC:162816-RELATED"/>
    <property type="match status" value="1"/>
</dbReference>
<dbReference type="STRING" id="279113.CPter91_3764"/>
<protein>
    <submittedName>
        <fullName evidence="4">Putative D-serine deaminase (D-serine dehydratase) protein</fullName>
    </submittedName>
</protein>
<dbReference type="SUPFAM" id="SSF51419">
    <property type="entry name" value="PLP-binding barrel"/>
    <property type="match status" value="1"/>
</dbReference>
<evidence type="ECO:0000259" key="3">
    <source>
        <dbReference type="SMART" id="SM01119"/>
    </source>
</evidence>
<dbReference type="InterPro" id="IPR001608">
    <property type="entry name" value="Ala_racemase_N"/>
</dbReference>
<dbReference type="CDD" id="cd06818">
    <property type="entry name" value="PLPDE_III_cryptic_DSD"/>
    <property type="match status" value="1"/>
</dbReference>
<dbReference type="Gene3D" id="3.20.20.10">
    <property type="entry name" value="Alanine racemase"/>
    <property type="match status" value="1"/>
</dbReference>
<dbReference type="Pfam" id="PF14031">
    <property type="entry name" value="D-ser_dehydrat"/>
    <property type="match status" value="1"/>
</dbReference>
<dbReference type="KEGG" id="cpra:CPter91_3764"/>
<dbReference type="InterPro" id="IPR029066">
    <property type="entry name" value="PLP-binding_barrel"/>
</dbReference>
<keyword evidence="2" id="KW-0456">Lyase</keyword>
<dbReference type="Pfam" id="PF01168">
    <property type="entry name" value="Ala_racemase_N"/>
    <property type="match status" value="1"/>
</dbReference>
<dbReference type="PANTHER" id="PTHR28004:SF8">
    <property type="entry name" value="D-SERINE DEAMINASE"/>
    <property type="match status" value="1"/>
</dbReference>
<accession>A0A127Q8A8</accession>
<comment type="similarity">
    <text evidence="1">Belongs to the DSD1 family.</text>
</comment>
<dbReference type="Proteomes" id="UP000074561">
    <property type="component" value="Chromosome"/>
</dbReference>
<dbReference type="InterPro" id="IPR042208">
    <property type="entry name" value="D-ser_dehydrat-like_sf"/>
</dbReference>
<dbReference type="RefSeq" id="WP_061942381.1">
    <property type="nucleotide sequence ID" value="NZ_CP013234.1"/>
</dbReference>
<evidence type="ECO:0000256" key="2">
    <source>
        <dbReference type="ARBA" id="ARBA00023239"/>
    </source>
</evidence>
<dbReference type="SMART" id="SM01119">
    <property type="entry name" value="D-ser_dehydrat"/>
    <property type="match status" value="1"/>
</dbReference>
<dbReference type="PATRIC" id="fig|279113.9.peg.3737"/>
<dbReference type="GO" id="GO:0016829">
    <property type="term" value="F:lyase activity"/>
    <property type="evidence" value="ECO:0007669"/>
    <property type="project" value="UniProtKB-KW"/>
</dbReference>
<feature type="domain" description="D-serine dehydratase-like" evidence="3">
    <location>
        <begin position="325"/>
        <end position="424"/>
    </location>
</feature>
<dbReference type="AlphaFoldDB" id="A0A127Q8A8"/>
<reference evidence="4 5" key="1">
    <citation type="submission" date="2015-11" db="EMBL/GenBank/DDBJ databases">
        <title>Exploring the genomic traits of fungus-feeding bacterial genus Collimonas.</title>
        <authorList>
            <person name="Song C."/>
            <person name="Schmidt R."/>
            <person name="de Jager V."/>
            <person name="Krzyzanowska D."/>
            <person name="Jongedijk E."/>
            <person name="Cankar K."/>
            <person name="Beekwilder J."/>
            <person name="van Veen A."/>
            <person name="de Boer W."/>
            <person name="van Veen J.A."/>
            <person name="Garbeva P."/>
        </authorList>
    </citation>
    <scope>NUCLEOTIDE SEQUENCE [LARGE SCALE GENOMIC DNA]</scope>
    <source>
        <strain evidence="4 5">Ter91</strain>
    </source>
</reference>
<evidence type="ECO:0000256" key="1">
    <source>
        <dbReference type="ARBA" id="ARBA00005323"/>
    </source>
</evidence>
<dbReference type="OrthoDB" id="9811417at2"/>
<organism evidence="4 5">
    <name type="scientific">Collimonas pratensis</name>
    <dbReference type="NCBI Taxonomy" id="279113"/>
    <lineage>
        <taxon>Bacteria</taxon>
        <taxon>Pseudomonadati</taxon>
        <taxon>Pseudomonadota</taxon>
        <taxon>Betaproteobacteria</taxon>
        <taxon>Burkholderiales</taxon>
        <taxon>Oxalobacteraceae</taxon>
        <taxon>Collimonas</taxon>
    </lineage>
</organism>
<dbReference type="InterPro" id="IPR026956">
    <property type="entry name" value="D-ser_dehydrat-like_dom"/>
</dbReference>
<dbReference type="Gene3D" id="2.40.37.20">
    <property type="entry name" value="D-serine dehydratase-like domain"/>
    <property type="match status" value="1"/>
</dbReference>
<proteinExistence type="inferred from homology"/>